<proteinExistence type="predicted"/>
<comment type="caution">
    <text evidence="3">The sequence shown here is derived from an EMBL/GenBank/DDBJ whole genome shotgun (WGS) entry which is preliminary data.</text>
</comment>
<dbReference type="Pfam" id="PF05699">
    <property type="entry name" value="Dimer_Tnp_hAT"/>
    <property type="match status" value="1"/>
</dbReference>
<accession>A0A6G0VXZ8</accession>
<dbReference type="InterPro" id="IPR012337">
    <property type="entry name" value="RNaseH-like_sf"/>
</dbReference>
<feature type="domain" description="HAT C-terminal dimerisation" evidence="2">
    <location>
        <begin position="347"/>
        <end position="418"/>
    </location>
</feature>
<name>A0A6G0VXZ8_APHCR</name>
<dbReference type="PANTHER" id="PTHR46289">
    <property type="entry name" value="52 KDA REPRESSOR OF THE INHIBITOR OF THE PROTEIN KINASE-LIKE PROTEIN-RELATED"/>
    <property type="match status" value="1"/>
</dbReference>
<evidence type="ECO:0000313" key="4">
    <source>
        <dbReference type="Proteomes" id="UP000478052"/>
    </source>
</evidence>
<dbReference type="EMBL" id="VUJU01010619">
    <property type="protein sequence ID" value="KAF0713599.1"/>
    <property type="molecule type" value="Genomic_DNA"/>
</dbReference>
<evidence type="ECO:0000313" key="3">
    <source>
        <dbReference type="EMBL" id="KAF0713599.1"/>
    </source>
</evidence>
<feature type="coiled-coil region" evidence="1">
    <location>
        <begin position="199"/>
        <end position="226"/>
    </location>
</feature>
<dbReference type="InterPro" id="IPR052958">
    <property type="entry name" value="IFN-induced_PKR_regulator"/>
</dbReference>
<keyword evidence="1" id="KW-0175">Coiled coil</keyword>
<dbReference type="AlphaFoldDB" id="A0A6G0VXZ8"/>
<gene>
    <name evidence="3" type="ORF">FWK35_00032780</name>
</gene>
<keyword evidence="4" id="KW-1185">Reference proteome</keyword>
<dbReference type="GO" id="GO:0046983">
    <property type="term" value="F:protein dimerization activity"/>
    <property type="evidence" value="ECO:0007669"/>
    <property type="project" value="InterPro"/>
</dbReference>
<organism evidence="3 4">
    <name type="scientific">Aphis craccivora</name>
    <name type="common">Cowpea aphid</name>
    <dbReference type="NCBI Taxonomy" id="307492"/>
    <lineage>
        <taxon>Eukaryota</taxon>
        <taxon>Metazoa</taxon>
        <taxon>Ecdysozoa</taxon>
        <taxon>Arthropoda</taxon>
        <taxon>Hexapoda</taxon>
        <taxon>Insecta</taxon>
        <taxon>Pterygota</taxon>
        <taxon>Neoptera</taxon>
        <taxon>Paraneoptera</taxon>
        <taxon>Hemiptera</taxon>
        <taxon>Sternorrhyncha</taxon>
        <taxon>Aphidomorpha</taxon>
        <taxon>Aphidoidea</taxon>
        <taxon>Aphididae</taxon>
        <taxon>Aphidini</taxon>
        <taxon>Aphis</taxon>
        <taxon>Aphis</taxon>
    </lineage>
</organism>
<reference evidence="3 4" key="1">
    <citation type="submission" date="2019-08" db="EMBL/GenBank/DDBJ databases">
        <title>Whole genome of Aphis craccivora.</title>
        <authorList>
            <person name="Voronova N.V."/>
            <person name="Shulinski R.S."/>
            <person name="Bandarenka Y.V."/>
            <person name="Zhorov D.G."/>
            <person name="Warner D."/>
        </authorList>
    </citation>
    <scope>NUCLEOTIDE SEQUENCE [LARGE SCALE GENOMIC DNA]</scope>
    <source>
        <strain evidence="3">180601</strain>
        <tissue evidence="3">Whole Body</tissue>
    </source>
</reference>
<dbReference type="SUPFAM" id="SSF53098">
    <property type="entry name" value="Ribonuclease H-like"/>
    <property type="match status" value="1"/>
</dbReference>
<dbReference type="InterPro" id="IPR008906">
    <property type="entry name" value="HATC_C_dom"/>
</dbReference>
<sequence>CIENYKVMSQKNYTHINMQINKAIAAELIENRKLVMPVMECIIFCGRQGLSLRGHNDSGPLVMEYEPIENDGNFRAALRYGLRMNSMGNSDLQLIRERCKHETADVAEIEQGQGYDGAASMSGRFNCVQSIIKKQYKTAVYVYCSAHVLNLVICTSCEIACIRNAMGIIETVYSFMNTPKKQCVLQSEVRTLQSDNIDLIEAMNLAEDLTDEVKQMRQNSDKVFSKIFMSLEEKSKLLNFDIHIPRTCKRQTNRYNISTDFAEDYFRISIFTPFLDYFIDQMNNRFIEHRSIIKGFQSLFDNDLDKNRNDILELIQFYKDSDDLSDPDIVITELKMWKNVLNRIETEKKPKKIIEFLKFCDEDLFPNVYKLLKIVCILPVTTCTSEKSFSSLRRLKTYLRSTMTENRLNGLAMLSIHREELLTPEEVIEQLIKKK</sequence>
<dbReference type="OrthoDB" id="6613211at2759"/>
<dbReference type="PANTHER" id="PTHR46289:SF14">
    <property type="entry name" value="DUF4371 DOMAIN-CONTAINING PROTEIN"/>
    <property type="match status" value="1"/>
</dbReference>
<dbReference type="Proteomes" id="UP000478052">
    <property type="component" value="Unassembled WGS sequence"/>
</dbReference>
<evidence type="ECO:0000256" key="1">
    <source>
        <dbReference type="SAM" id="Coils"/>
    </source>
</evidence>
<evidence type="ECO:0000259" key="2">
    <source>
        <dbReference type="Pfam" id="PF05699"/>
    </source>
</evidence>
<feature type="non-terminal residue" evidence="3">
    <location>
        <position position="1"/>
    </location>
</feature>
<protein>
    <submittedName>
        <fullName evidence="3">52 kDa repressor of the inhibitor of the protein kinase-like</fullName>
    </submittedName>
</protein>